<dbReference type="Proteomes" id="UP000004358">
    <property type="component" value="Unassembled WGS sequence"/>
</dbReference>
<accession>A3ZPM6</accession>
<proteinExistence type="predicted"/>
<organism evidence="1 2">
    <name type="scientific">Blastopirellula marina DSM 3645</name>
    <dbReference type="NCBI Taxonomy" id="314230"/>
    <lineage>
        <taxon>Bacteria</taxon>
        <taxon>Pseudomonadati</taxon>
        <taxon>Planctomycetota</taxon>
        <taxon>Planctomycetia</taxon>
        <taxon>Pirellulales</taxon>
        <taxon>Pirellulaceae</taxon>
        <taxon>Blastopirellula</taxon>
    </lineage>
</organism>
<name>A3ZPM6_9BACT</name>
<dbReference type="HOGENOM" id="CLU_670258_0_0_0"/>
<protein>
    <submittedName>
        <fullName evidence="1">Uncharacterized protein</fullName>
    </submittedName>
</protein>
<evidence type="ECO:0000313" key="2">
    <source>
        <dbReference type="Proteomes" id="UP000004358"/>
    </source>
</evidence>
<dbReference type="eggNOG" id="ENOG502ZB61">
    <property type="taxonomic scope" value="Bacteria"/>
</dbReference>
<gene>
    <name evidence="1" type="ORF">DSM3645_29022</name>
</gene>
<reference evidence="1 2" key="1">
    <citation type="submission" date="2006-02" db="EMBL/GenBank/DDBJ databases">
        <authorList>
            <person name="Amann R."/>
            <person name="Ferriera S."/>
            <person name="Johnson J."/>
            <person name="Kravitz S."/>
            <person name="Halpern A."/>
            <person name="Remington K."/>
            <person name="Beeson K."/>
            <person name="Tran B."/>
            <person name="Rogers Y.-H."/>
            <person name="Friedman R."/>
            <person name="Venter J.C."/>
        </authorList>
    </citation>
    <scope>NUCLEOTIDE SEQUENCE [LARGE SCALE GENOMIC DNA]</scope>
    <source>
        <strain evidence="1 2">DSM 3645</strain>
    </source>
</reference>
<sequence>MMHEIVGHFMPTLPRCLWSILPLVLLASGLSAQEQPKFRTDANQDSNLPWFQLVDGEFPPDGAGHAISGELISLDHVERRFRIRVDRDDTQDKGRLDLPLEGDMLPYGSIYYLGAPAALQDIPLGTHLHGLFFLEDPQAKADKPDGPYGRTTKDVNFRRCLRLEDDFSFYARQNQTWRIDEVNLDEMTLTATLHQAGKPLGDTRAFDLLSSTRVFQGTGFATLKSIKVGQEVLFNLTWATLYGPGRVQELWLDPASRDLASELQRNQHHVHTRDRGLAGWIDAVDDYKRTVTITFFDGVDPVLFEELDDTHEKPHGWPFSYPEDDPQAPKGGICVARESLMTYDPVNDRKGGNILEIKSIPKQPGSSGVQIQVKCGMLLEGFRPGGIIRFYPATWKVVALPREEQYYGRE</sequence>
<dbReference type="EMBL" id="AANZ01000004">
    <property type="protein sequence ID" value="EAQ81704.1"/>
    <property type="molecule type" value="Genomic_DNA"/>
</dbReference>
<comment type="caution">
    <text evidence="1">The sequence shown here is derived from an EMBL/GenBank/DDBJ whole genome shotgun (WGS) entry which is preliminary data.</text>
</comment>
<dbReference type="STRING" id="314230.DSM3645_29022"/>
<dbReference type="AlphaFoldDB" id="A3ZPM6"/>
<evidence type="ECO:0000313" key="1">
    <source>
        <dbReference type="EMBL" id="EAQ81704.1"/>
    </source>
</evidence>